<feature type="domain" description="SH3" evidence="3">
    <location>
        <begin position="42"/>
        <end position="103"/>
    </location>
</feature>
<dbReference type="PROSITE" id="PS50002">
    <property type="entry name" value="SH3"/>
    <property type="match status" value="1"/>
</dbReference>
<dbReference type="SMART" id="SM00326">
    <property type="entry name" value="SH3"/>
    <property type="match status" value="1"/>
</dbReference>
<keyword evidence="5" id="KW-1185">Reference proteome</keyword>
<name>A0A5J4NLR2_9TREM</name>
<dbReference type="PRINTS" id="PR00452">
    <property type="entry name" value="SH3DOMAIN"/>
</dbReference>
<reference evidence="4 5" key="1">
    <citation type="journal article" date="2019" name="Gigascience">
        <title>Whole-genome sequence of the oriental lung fluke Paragonimus westermani.</title>
        <authorList>
            <person name="Oey H."/>
            <person name="Zakrzewski M."/>
            <person name="Narain K."/>
            <person name="Devi K.R."/>
            <person name="Agatsuma T."/>
            <person name="Nawaratna S."/>
            <person name="Gobert G.N."/>
            <person name="Jones M.K."/>
            <person name="Ragan M.A."/>
            <person name="McManus D.P."/>
            <person name="Krause L."/>
        </authorList>
    </citation>
    <scope>NUCLEOTIDE SEQUENCE [LARGE SCALE GENOMIC DNA]</scope>
    <source>
        <strain evidence="4 5">IND2009</strain>
    </source>
</reference>
<dbReference type="EMBL" id="QNGE01001955">
    <property type="protein sequence ID" value="KAA3676492.1"/>
    <property type="molecule type" value="Genomic_DNA"/>
</dbReference>
<keyword evidence="1 2" id="KW-0728">SH3 domain</keyword>
<evidence type="ECO:0000256" key="2">
    <source>
        <dbReference type="PROSITE-ProRule" id="PRU00192"/>
    </source>
</evidence>
<evidence type="ECO:0000259" key="3">
    <source>
        <dbReference type="PROSITE" id="PS50002"/>
    </source>
</evidence>
<organism evidence="4 5">
    <name type="scientific">Paragonimus westermani</name>
    <dbReference type="NCBI Taxonomy" id="34504"/>
    <lineage>
        <taxon>Eukaryota</taxon>
        <taxon>Metazoa</taxon>
        <taxon>Spiralia</taxon>
        <taxon>Lophotrochozoa</taxon>
        <taxon>Platyhelminthes</taxon>
        <taxon>Trematoda</taxon>
        <taxon>Digenea</taxon>
        <taxon>Plagiorchiida</taxon>
        <taxon>Troglotremata</taxon>
        <taxon>Troglotrematidae</taxon>
        <taxon>Paragonimus</taxon>
    </lineage>
</organism>
<sequence length="174" mass="19839">MTVSKERYGNTSHDVLADDIFHVECNDVENSSGKVSRKQSESKFYRSKALYKYKKLFGNDLEFEKGDVLYLTSDDLDGWIAAVHSKTGLSGFIPGNYVRLDNDHPTNLDSFFDVDRLTCEKQLFLPGQAFGTYMVRCRGEQQGEWHQIDFLDVRCVHHIVTGKGVIRSLAGRHL</sequence>
<comment type="caution">
    <text evidence="4">The sequence shown here is derived from an EMBL/GenBank/DDBJ whole genome shotgun (WGS) entry which is preliminary data.</text>
</comment>
<dbReference type="InterPro" id="IPR036028">
    <property type="entry name" value="SH3-like_dom_sf"/>
</dbReference>
<dbReference type="AlphaFoldDB" id="A0A5J4NLR2"/>
<dbReference type="Gene3D" id="2.30.30.40">
    <property type="entry name" value="SH3 Domains"/>
    <property type="match status" value="1"/>
</dbReference>
<dbReference type="Proteomes" id="UP000324629">
    <property type="component" value="Unassembled WGS sequence"/>
</dbReference>
<dbReference type="InterPro" id="IPR001452">
    <property type="entry name" value="SH3_domain"/>
</dbReference>
<gene>
    <name evidence="4" type="ORF">DEA37_0011078</name>
</gene>
<evidence type="ECO:0000313" key="4">
    <source>
        <dbReference type="EMBL" id="KAA3676492.1"/>
    </source>
</evidence>
<accession>A0A5J4NLR2</accession>
<dbReference type="Pfam" id="PF00018">
    <property type="entry name" value="SH3_1"/>
    <property type="match status" value="1"/>
</dbReference>
<evidence type="ECO:0000313" key="5">
    <source>
        <dbReference type="Proteomes" id="UP000324629"/>
    </source>
</evidence>
<evidence type="ECO:0000256" key="1">
    <source>
        <dbReference type="ARBA" id="ARBA00022443"/>
    </source>
</evidence>
<dbReference type="SUPFAM" id="SSF50044">
    <property type="entry name" value="SH3-domain"/>
    <property type="match status" value="1"/>
</dbReference>
<protein>
    <recommendedName>
        <fullName evidence="3">SH3 domain-containing protein</fullName>
    </recommendedName>
</protein>
<proteinExistence type="predicted"/>